<dbReference type="Gene3D" id="3.40.50.300">
    <property type="entry name" value="P-loop containing nucleotide triphosphate hydrolases"/>
    <property type="match status" value="1"/>
</dbReference>
<gene>
    <name evidence="1" type="ORF">JCM7686_2418</name>
</gene>
<dbReference type="KEGG" id="pami:JCM7686_2418"/>
<keyword evidence="2" id="KW-1185">Reference proteome</keyword>
<dbReference type="HOGENOM" id="CLU_1004164_0_0_5"/>
<sequence>MTLYIHIGAQKTGSTTIQAALAANREALQAHGLIYPEVEENDPNKVSHYNSLRSFFSQSDVESAALNPFVQRINKLKGNVLISAEALSNWPRLRPQEAESVYWQRKRAALVKLRAALAAEDVKIVMCMRERASYLKSLFKQHLKIFKRPSISIDEMLADFLRHEIYRSNLVKQRAAWAEIFGEVRTIDFDAHQDGSLIPAFMRAVDCSFVPREVEIKNVSPSWADLEKRRMQVTLGLNAEATIDPAKSAEYSALIEQRVCRRITAAIQQAEKETAAA</sequence>
<dbReference type="EMBL" id="CP006650">
    <property type="protein sequence ID" value="AGT09486.1"/>
    <property type="molecule type" value="Genomic_DNA"/>
</dbReference>
<dbReference type="STRING" id="1367847.JCM7686_2418"/>
<dbReference type="AlphaFoldDB" id="S5YW76"/>
<evidence type="ECO:0000313" key="2">
    <source>
        <dbReference type="Proteomes" id="UP000015480"/>
    </source>
</evidence>
<dbReference type="RefSeq" id="WP_020951124.1">
    <property type="nucleotide sequence ID" value="NC_022041.1"/>
</dbReference>
<dbReference type="Proteomes" id="UP000015480">
    <property type="component" value="Chromosome"/>
</dbReference>
<protein>
    <recommendedName>
        <fullName evidence="3">Sulfotransferase family protein</fullName>
    </recommendedName>
</protein>
<dbReference type="InterPro" id="IPR027417">
    <property type="entry name" value="P-loop_NTPase"/>
</dbReference>
<dbReference type="SUPFAM" id="SSF52540">
    <property type="entry name" value="P-loop containing nucleoside triphosphate hydrolases"/>
    <property type="match status" value="1"/>
</dbReference>
<organism evidence="1 2">
    <name type="scientific">Paracoccus aminophilus JCM 7686</name>
    <dbReference type="NCBI Taxonomy" id="1367847"/>
    <lineage>
        <taxon>Bacteria</taxon>
        <taxon>Pseudomonadati</taxon>
        <taxon>Pseudomonadota</taxon>
        <taxon>Alphaproteobacteria</taxon>
        <taxon>Rhodobacterales</taxon>
        <taxon>Paracoccaceae</taxon>
        <taxon>Paracoccus</taxon>
    </lineage>
</organism>
<evidence type="ECO:0008006" key="3">
    <source>
        <dbReference type="Google" id="ProtNLM"/>
    </source>
</evidence>
<dbReference type="OrthoDB" id="547419at2"/>
<evidence type="ECO:0000313" key="1">
    <source>
        <dbReference type="EMBL" id="AGT09486.1"/>
    </source>
</evidence>
<dbReference type="eggNOG" id="ENOG5030IJI">
    <property type="taxonomic scope" value="Bacteria"/>
</dbReference>
<reference evidence="1 2" key="1">
    <citation type="journal article" date="2014" name="BMC Genomics">
        <title>Architecture and functions of a multipartite genome of the methylotrophic bacterium Paracoccus aminophilus JCM 7686, containing primary and secondary chromids.</title>
        <authorList>
            <person name="Dziewit L."/>
            <person name="Czarnecki J."/>
            <person name="Wibberg D."/>
            <person name="Radlinska M."/>
            <person name="Mrozek P."/>
            <person name="Szymczak M."/>
            <person name="Schluter A."/>
            <person name="Puhler A."/>
            <person name="Bartosik D."/>
        </authorList>
    </citation>
    <scope>NUCLEOTIDE SEQUENCE [LARGE SCALE GENOMIC DNA]</scope>
    <source>
        <strain evidence="1">JCM 7686</strain>
    </source>
</reference>
<name>S5YW76_PARAH</name>
<accession>S5YW76</accession>
<proteinExistence type="predicted"/>
<dbReference type="PATRIC" id="fig|1367847.3.peg.2417"/>